<dbReference type="SUPFAM" id="SSF53448">
    <property type="entry name" value="Nucleotide-diphospho-sugar transferases"/>
    <property type="match status" value="1"/>
</dbReference>
<dbReference type="CDD" id="cd02509">
    <property type="entry name" value="GDP-M1P_Guanylyltransferase"/>
    <property type="match status" value="1"/>
</dbReference>
<sequence>MSNDIIPVVLSGGSGSRLWPLSRQQYPKQFLSLTDERSLLQDTLERVKGLNYSQNIVICNEEHRFLVAEQLRESNFLQTSSIILEPTGKNTAPAIALAAFNLLAEGNDALLLILAADHVITENEKFISAIKKAIPYANDGKLVTFGIKPLKPEIGYGYIYKGDELEDNVFKIAKFVEKPTYDVAVSYLASERYFWNSGIFLFSASAYLKQLCIYAPDIYEQCRIAISQSMKDMNFIRPEPGTFSLCESISIDYAVMEHTEDGVMVITDMDWNDVGSWSSLWDISPKCAQGNYIFGDVVHHNTSNSYIYSANGLVATVGIDNLIVVNTKDALLVASKDKVQDVKTIYERLNQSGRIECLSHTVIYRPWGFYECLDKGVGFEVRKIVVKPKEKIDLQQHFHRAEHWTVLKGTAQVTKGDKSYILTENESTYIPIGEVHSVLNPGSFPLEIIEIRTGSYLFEDDNYHVENP</sequence>
<dbReference type="NCBIfam" id="TIGR01479">
    <property type="entry name" value="GMP_PMI"/>
    <property type="match status" value="1"/>
</dbReference>
<dbReference type="InterPro" id="IPR005835">
    <property type="entry name" value="NTP_transferase_dom"/>
</dbReference>
<dbReference type="InterPro" id="IPR029044">
    <property type="entry name" value="Nucleotide-diphossugar_trans"/>
</dbReference>
<dbReference type="InterPro" id="IPR054566">
    <property type="entry name" value="ManC/GMP-like_b-helix"/>
</dbReference>
<evidence type="ECO:0000259" key="10">
    <source>
        <dbReference type="Pfam" id="PF00483"/>
    </source>
</evidence>
<keyword evidence="7" id="KW-0342">GTP-binding</keyword>
<dbReference type="InterPro" id="IPR014710">
    <property type="entry name" value="RmlC-like_jellyroll"/>
</dbReference>
<evidence type="ECO:0000259" key="11">
    <source>
        <dbReference type="Pfam" id="PF01050"/>
    </source>
</evidence>
<dbReference type="GO" id="GO:0004475">
    <property type="term" value="F:mannose-1-phosphate guanylyltransferase (GTP) activity"/>
    <property type="evidence" value="ECO:0007669"/>
    <property type="project" value="UniProtKB-EC"/>
</dbReference>
<dbReference type="Pfam" id="PF01050">
    <property type="entry name" value="MannoseP_isomer"/>
    <property type="match status" value="1"/>
</dbReference>
<dbReference type="InterPro" id="IPR001538">
    <property type="entry name" value="Man6P_isomerase-2_C"/>
</dbReference>
<dbReference type="SUPFAM" id="SSF51182">
    <property type="entry name" value="RmlC-like cupins"/>
    <property type="match status" value="1"/>
</dbReference>
<evidence type="ECO:0000256" key="8">
    <source>
        <dbReference type="ARBA" id="ARBA00047343"/>
    </source>
</evidence>
<proteinExistence type="inferred from homology"/>
<dbReference type="RefSeq" id="WP_059256390.1">
    <property type="nucleotide sequence ID" value="NZ_BBVZ01000005.1"/>
</dbReference>
<dbReference type="GO" id="GO:0000271">
    <property type="term" value="P:polysaccharide biosynthetic process"/>
    <property type="evidence" value="ECO:0007669"/>
    <property type="project" value="InterPro"/>
</dbReference>
<comment type="catalytic activity">
    <reaction evidence="8">
        <text>alpha-D-mannose 1-phosphate + GTP + H(+) = GDP-alpha-D-mannose + diphosphate</text>
        <dbReference type="Rhea" id="RHEA:15229"/>
        <dbReference type="ChEBI" id="CHEBI:15378"/>
        <dbReference type="ChEBI" id="CHEBI:33019"/>
        <dbReference type="ChEBI" id="CHEBI:37565"/>
        <dbReference type="ChEBI" id="CHEBI:57527"/>
        <dbReference type="ChEBI" id="CHEBI:58409"/>
        <dbReference type="EC" id="2.7.7.13"/>
    </reaction>
</comment>
<reference evidence="13" key="1">
    <citation type="submission" date="2019-07" db="EMBL/GenBank/DDBJ databases">
        <title>Overview of O-antigen diversity of Escherichia albertii, an emerging enteropathogen; genetic structure, serology, and development of O-genotyping method.</title>
        <authorList>
            <person name="Ooka T."/>
            <person name="Seto K."/>
            <person name="Ogura Y."/>
            <person name="Iguchi A."/>
            <person name="Imura N."/>
            <person name="Honda M."/>
            <person name="Etoh Y."/>
            <person name="Ikeda T."/>
            <person name="Sugitani W."/>
            <person name="Konno T."/>
            <person name="Kawano K."/>
            <person name="Kudo Y."/>
            <person name="Murakami K."/>
            <person name="Hayashi T."/>
            <person name="Nishi J."/>
        </authorList>
    </citation>
    <scope>NUCLEOTIDE SEQUENCE</scope>
    <source>
        <strain evidence="13">HIPH08472</strain>
    </source>
</reference>
<dbReference type="PANTHER" id="PTHR46390">
    <property type="entry name" value="MANNOSE-1-PHOSPHATE GUANYLYLTRANSFERASE"/>
    <property type="match status" value="1"/>
</dbReference>
<dbReference type="InterPro" id="IPR011051">
    <property type="entry name" value="RmlC_Cupin_sf"/>
</dbReference>
<dbReference type="GO" id="GO:0009298">
    <property type="term" value="P:GDP-mannose biosynthetic process"/>
    <property type="evidence" value="ECO:0007669"/>
    <property type="project" value="UniProtKB-UniPathway"/>
</dbReference>
<dbReference type="InterPro" id="IPR006375">
    <property type="entry name" value="Man1P_GuaTrfase/Man6P_Isoase"/>
</dbReference>
<dbReference type="GO" id="GO:0005525">
    <property type="term" value="F:GTP binding"/>
    <property type="evidence" value="ECO:0007669"/>
    <property type="project" value="UniProtKB-KW"/>
</dbReference>
<evidence type="ECO:0000256" key="1">
    <source>
        <dbReference type="ARBA" id="ARBA00004823"/>
    </source>
</evidence>
<evidence type="ECO:0000256" key="7">
    <source>
        <dbReference type="ARBA" id="ARBA00023134"/>
    </source>
</evidence>
<dbReference type="EC" id="2.7.7.13" evidence="3"/>
<accession>A0A5A4U3S8</accession>
<name>A0A5A4U3S8_ESCAL</name>
<comment type="pathway">
    <text evidence="1">Nucleotide-sugar biosynthesis; GDP-alpha-D-mannose biosynthesis; GDP-alpha-D-mannose from alpha-D-mannose 1-phosphate (GTP route): step 1/1.</text>
</comment>
<organism evidence="13">
    <name type="scientific">Escherichia albertii</name>
    <dbReference type="NCBI Taxonomy" id="208962"/>
    <lineage>
        <taxon>Bacteria</taxon>
        <taxon>Pseudomonadati</taxon>
        <taxon>Pseudomonadota</taxon>
        <taxon>Gammaproteobacteria</taxon>
        <taxon>Enterobacterales</taxon>
        <taxon>Enterobacteriaceae</taxon>
        <taxon>Escherichia</taxon>
    </lineage>
</organism>
<dbReference type="EMBL" id="LC494320">
    <property type="protein sequence ID" value="BBM62505.1"/>
    <property type="molecule type" value="Genomic_DNA"/>
</dbReference>
<feature type="domain" description="Nucleotidyl transferase" evidence="10">
    <location>
        <begin position="7"/>
        <end position="288"/>
    </location>
</feature>
<evidence type="ECO:0000256" key="4">
    <source>
        <dbReference type="ARBA" id="ARBA00022679"/>
    </source>
</evidence>
<dbReference type="Gene3D" id="3.90.550.10">
    <property type="entry name" value="Spore Coat Polysaccharide Biosynthesis Protein SpsA, Chain A"/>
    <property type="match status" value="1"/>
</dbReference>
<dbReference type="InterPro" id="IPR051161">
    <property type="entry name" value="Mannose-6P_isomerase_type2"/>
</dbReference>
<dbReference type="Pfam" id="PF00483">
    <property type="entry name" value="NTP_transferase"/>
    <property type="match status" value="1"/>
</dbReference>
<dbReference type="Gene3D" id="2.60.120.10">
    <property type="entry name" value="Jelly Rolls"/>
    <property type="match status" value="1"/>
</dbReference>
<evidence type="ECO:0000256" key="5">
    <source>
        <dbReference type="ARBA" id="ARBA00022695"/>
    </source>
</evidence>
<keyword evidence="6" id="KW-0547">Nucleotide-binding</keyword>
<dbReference type="AlphaFoldDB" id="A0A5A4U3S8"/>
<dbReference type="PANTHER" id="PTHR46390:SF1">
    <property type="entry name" value="MANNOSE-1-PHOSPHATE GUANYLYLTRANSFERASE"/>
    <property type="match status" value="1"/>
</dbReference>
<keyword evidence="4 13" id="KW-0808">Transferase</keyword>
<evidence type="ECO:0000256" key="9">
    <source>
        <dbReference type="RuleBase" id="RU004190"/>
    </source>
</evidence>
<comment type="similarity">
    <text evidence="2 9">Belongs to the mannose-6-phosphate isomerase type 2 family.</text>
</comment>
<evidence type="ECO:0000259" key="12">
    <source>
        <dbReference type="Pfam" id="PF22640"/>
    </source>
</evidence>
<dbReference type="FunFam" id="3.90.550.10:FF:000046">
    <property type="entry name" value="Mannose-1-phosphate guanylyltransferase (GDP)"/>
    <property type="match status" value="1"/>
</dbReference>
<evidence type="ECO:0000313" key="13">
    <source>
        <dbReference type="EMBL" id="BBM62505.1"/>
    </source>
</evidence>
<dbReference type="InterPro" id="IPR049577">
    <property type="entry name" value="GMPP_N"/>
</dbReference>
<evidence type="ECO:0000256" key="3">
    <source>
        <dbReference type="ARBA" id="ARBA00012387"/>
    </source>
</evidence>
<dbReference type="UniPathway" id="UPA00126">
    <property type="reaction ID" value="UER00930"/>
</dbReference>
<dbReference type="FunFam" id="2.60.120.10:FF:000032">
    <property type="entry name" value="Mannose-1-phosphate guanylyltransferase/mannose-6-phosphate isomerase"/>
    <property type="match status" value="1"/>
</dbReference>
<evidence type="ECO:0000256" key="2">
    <source>
        <dbReference type="ARBA" id="ARBA00006115"/>
    </source>
</evidence>
<evidence type="ECO:0000256" key="6">
    <source>
        <dbReference type="ARBA" id="ARBA00022741"/>
    </source>
</evidence>
<feature type="domain" description="MannoseP isomerase/GMP-like beta-helix" evidence="12">
    <location>
        <begin position="295"/>
        <end position="349"/>
    </location>
</feature>
<feature type="domain" description="Mannose-6-phosphate isomerase type II C-terminal" evidence="11">
    <location>
        <begin position="355"/>
        <end position="466"/>
    </location>
</feature>
<dbReference type="Pfam" id="PF22640">
    <property type="entry name" value="ManC_GMP_beta-helix"/>
    <property type="match status" value="1"/>
</dbReference>
<dbReference type="CDD" id="cd02213">
    <property type="entry name" value="cupin_PMI_typeII_C"/>
    <property type="match status" value="1"/>
</dbReference>
<protein>
    <recommendedName>
        <fullName evidence="3">mannose-1-phosphate guanylyltransferase</fullName>
        <ecNumber evidence="3">2.7.7.13</ecNumber>
    </recommendedName>
</protein>
<keyword evidence="5 13" id="KW-0548">Nucleotidyltransferase</keyword>